<dbReference type="EMBL" id="CAFBND010000089">
    <property type="protein sequence ID" value="CAB4952741.1"/>
    <property type="molecule type" value="Genomic_DNA"/>
</dbReference>
<dbReference type="AlphaFoldDB" id="A0A6J7KBR5"/>
<reference evidence="1" key="1">
    <citation type="submission" date="2020-05" db="EMBL/GenBank/DDBJ databases">
        <authorList>
            <person name="Chiriac C."/>
            <person name="Salcher M."/>
            <person name="Ghai R."/>
            <person name="Kavagutti S V."/>
        </authorList>
    </citation>
    <scope>NUCLEOTIDE SEQUENCE</scope>
</reference>
<protein>
    <submittedName>
        <fullName evidence="1">Unannotated protein</fullName>
    </submittedName>
</protein>
<proteinExistence type="predicted"/>
<organism evidence="1">
    <name type="scientific">freshwater metagenome</name>
    <dbReference type="NCBI Taxonomy" id="449393"/>
    <lineage>
        <taxon>unclassified sequences</taxon>
        <taxon>metagenomes</taxon>
        <taxon>ecological metagenomes</taxon>
    </lineage>
</organism>
<evidence type="ECO:0000313" key="2">
    <source>
        <dbReference type="EMBL" id="CAB5039709.1"/>
    </source>
</evidence>
<gene>
    <name evidence="1" type="ORF">UFOPK3752_01764</name>
    <name evidence="2" type="ORF">UFOPK4150_02218</name>
</gene>
<dbReference type="InterPro" id="IPR047990">
    <property type="entry name" value="DLW39-like"/>
</dbReference>
<evidence type="ECO:0000313" key="1">
    <source>
        <dbReference type="EMBL" id="CAB4952741.1"/>
    </source>
</evidence>
<dbReference type="EMBL" id="CAFBPU010000069">
    <property type="protein sequence ID" value="CAB5039709.1"/>
    <property type="molecule type" value="Genomic_DNA"/>
</dbReference>
<name>A0A6J7KBR5_9ZZZZ</name>
<sequence length="41" mass="4513">MKKLLLLAALAATGYFIYRQVAATTAEQDLWTEATSAPDLR</sequence>
<dbReference type="NCBIfam" id="NF038356">
    <property type="entry name" value="actino_DLW39"/>
    <property type="match status" value="1"/>
</dbReference>
<accession>A0A6J7KBR5</accession>